<reference evidence="6 7" key="1">
    <citation type="journal article" date="2014" name="Genome Announc.">
        <title>Draft Genome Sequences of Three Alkaliphilic Bacillus Strains, Bacillus wakoensis JCM 9140T, Bacillus akibai JCM 9157T, and Bacillus hemicellulosilyticus JCM 9152T.</title>
        <authorList>
            <person name="Yuki M."/>
            <person name="Oshima K."/>
            <person name="Suda W."/>
            <person name="Oshida Y."/>
            <person name="Kitamura K."/>
            <person name="Iida T."/>
            <person name="Hattori M."/>
            <person name="Ohkuma M."/>
        </authorList>
    </citation>
    <scope>NUCLEOTIDE SEQUENCE [LARGE SCALE GENOMIC DNA]</scope>
    <source>
        <strain evidence="6 7">JCM 9157</strain>
    </source>
</reference>
<comment type="similarity">
    <text evidence="5">Belongs to the TatC family.</text>
</comment>
<dbReference type="eggNOG" id="COG0805">
    <property type="taxonomic scope" value="Bacteria"/>
</dbReference>
<protein>
    <recommendedName>
        <fullName evidence="5">Sec-independent protein translocase protein TatC</fullName>
    </recommendedName>
</protein>
<dbReference type="STRING" id="1236973.JCM9157_4754"/>
<evidence type="ECO:0000256" key="1">
    <source>
        <dbReference type="ARBA" id="ARBA00004141"/>
    </source>
</evidence>
<comment type="caution">
    <text evidence="6">The sequence shown here is derived from an EMBL/GenBank/DDBJ whole genome shotgun (WGS) entry which is preliminary data.</text>
</comment>
<dbReference type="Proteomes" id="UP000018896">
    <property type="component" value="Unassembled WGS sequence"/>
</dbReference>
<evidence type="ECO:0000256" key="5">
    <source>
        <dbReference type="HAMAP-Rule" id="MF_00902"/>
    </source>
</evidence>
<dbReference type="GO" id="GO:0065002">
    <property type="term" value="P:intracellular protein transmembrane transport"/>
    <property type="evidence" value="ECO:0007669"/>
    <property type="project" value="TreeGrafter"/>
</dbReference>
<feature type="transmembrane region" description="Helical" evidence="5">
    <location>
        <begin position="149"/>
        <end position="175"/>
    </location>
</feature>
<dbReference type="HAMAP" id="MF_00902">
    <property type="entry name" value="TatC"/>
    <property type="match status" value="1"/>
</dbReference>
<keyword evidence="5" id="KW-0653">Protein transport</keyword>
<keyword evidence="3 5" id="KW-1133">Transmembrane helix</keyword>
<comment type="caution">
    <text evidence="5">Lacks conserved residue(s) required for the propagation of feature annotation.</text>
</comment>
<evidence type="ECO:0000256" key="4">
    <source>
        <dbReference type="ARBA" id="ARBA00023136"/>
    </source>
</evidence>
<dbReference type="EMBL" id="BAUV01000076">
    <property type="protein sequence ID" value="GAE37454.1"/>
    <property type="molecule type" value="Genomic_DNA"/>
</dbReference>
<gene>
    <name evidence="5" type="primary">tatC</name>
    <name evidence="6" type="ORF">JCM9157_4754</name>
</gene>
<dbReference type="GO" id="GO:0043953">
    <property type="term" value="P:protein transport by the Tat complex"/>
    <property type="evidence" value="ECO:0007669"/>
    <property type="project" value="UniProtKB-UniRule"/>
</dbReference>
<comment type="function">
    <text evidence="5">Part of the twin-arginine translocation (Tat) system that transports large folded proteins containing a characteristic twin-arginine motif in their signal peptide across membranes.</text>
</comment>
<comment type="subunit">
    <text evidence="5">Forms a complex with TatA.</text>
</comment>
<comment type="subcellular location">
    <subcellularLocation>
        <location evidence="5">Cell membrane</location>
        <topology evidence="5">Multi-pass membrane protein</topology>
    </subcellularLocation>
    <subcellularLocation>
        <location evidence="1">Membrane</location>
        <topology evidence="1">Multi-pass membrane protein</topology>
    </subcellularLocation>
</comment>
<evidence type="ECO:0000256" key="2">
    <source>
        <dbReference type="ARBA" id="ARBA00022692"/>
    </source>
</evidence>
<keyword evidence="2 5" id="KW-0812">Transmembrane</keyword>
<keyword evidence="5" id="KW-0811">Translocation</keyword>
<accession>W4R1P9</accession>
<feature type="transmembrane region" description="Helical" evidence="5">
    <location>
        <begin position="18"/>
        <end position="40"/>
    </location>
</feature>
<dbReference type="Pfam" id="PF00902">
    <property type="entry name" value="TatC"/>
    <property type="match status" value="1"/>
</dbReference>
<evidence type="ECO:0000313" key="6">
    <source>
        <dbReference type="EMBL" id="GAE37454.1"/>
    </source>
</evidence>
<sequence length="240" mass="27223">MENGMQLEGHLEELRKRLIWTLVTFIICMCIGFIFVENIYNWIIQTANQELTILGPSDILWIYFVLAGSFAIVATTPIALFQVWKFIKPAISNDERKAVMLFFPAVLLCFLAGIAFGYFLLFPSVFSFLNSLATDQLNTMYTAEKYFKFLLHLTLPIGLLFEMPIIIMLLTRLGILNPFMLTNSRKVAYVVLTVISTLVTPPDFISAIIVMAPLILLYEVSVSISKVVYKKRLTGLKQAS</sequence>
<feature type="transmembrane region" description="Helical" evidence="5">
    <location>
        <begin position="60"/>
        <end position="81"/>
    </location>
</feature>
<dbReference type="InterPro" id="IPR019820">
    <property type="entry name" value="Sec-indep_translocase_CS"/>
</dbReference>
<evidence type="ECO:0000256" key="3">
    <source>
        <dbReference type="ARBA" id="ARBA00022989"/>
    </source>
</evidence>
<dbReference type="InterPro" id="IPR002033">
    <property type="entry name" value="TatC"/>
</dbReference>
<feature type="transmembrane region" description="Helical" evidence="5">
    <location>
        <begin position="187"/>
        <end position="218"/>
    </location>
</feature>
<dbReference type="NCBIfam" id="TIGR00945">
    <property type="entry name" value="tatC"/>
    <property type="match status" value="1"/>
</dbReference>
<dbReference type="PANTHER" id="PTHR30371">
    <property type="entry name" value="SEC-INDEPENDENT PROTEIN TRANSLOCASE PROTEIN TATC"/>
    <property type="match status" value="1"/>
</dbReference>
<keyword evidence="4 5" id="KW-0472">Membrane</keyword>
<dbReference type="GO" id="GO:0033281">
    <property type="term" value="C:TAT protein transport complex"/>
    <property type="evidence" value="ECO:0007669"/>
    <property type="project" value="UniProtKB-UniRule"/>
</dbReference>
<keyword evidence="5" id="KW-1003">Cell membrane</keyword>
<dbReference type="PRINTS" id="PR01840">
    <property type="entry name" value="TATCFAMILY"/>
</dbReference>
<organism evidence="6 7">
    <name type="scientific">Halalkalibacter akibai (strain ATCC 43226 / DSM 21942 / CIP 109018 / JCM 9157 / 1139)</name>
    <name type="common">Bacillus akibai</name>
    <dbReference type="NCBI Taxonomy" id="1236973"/>
    <lineage>
        <taxon>Bacteria</taxon>
        <taxon>Bacillati</taxon>
        <taxon>Bacillota</taxon>
        <taxon>Bacilli</taxon>
        <taxon>Bacillales</taxon>
        <taxon>Bacillaceae</taxon>
        <taxon>Halalkalibacter</taxon>
    </lineage>
</organism>
<keyword evidence="5" id="KW-0813">Transport</keyword>
<dbReference type="AlphaFoldDB" id="W4R1P9"/>
<keyword evidence="7" id="KW-1185">Reference proteome</keyword>
<dbReference type="PANTHER" id="PTHR30371:SF4">
    <property type="entry name" value="SEC-INDEPENDENT PROTEIN TRANSLOCASE PROTEIN TATCD"/>
    <property type="match status" value="1"/>
</dbReference>
<feature type="transmembrane region" description="Helical" evidence="5">
    <location>
        <begin position="101"/>
        <end position="129"/>
    </location>
</feature>
<name>W4R1P9_HALA3</name>
<proteinExistence type="inferred from homology"/>
<evidence type="ECO:0000313" key="7">
    <source>
        <dbReference type="Proteomes" id="UP000018896"/>
    </source>
</evidence>
<dbReference type="PROSITE" id="PS01218">
    <property type="entry name" value="TATC"/>
    <property type="match status" value="1"/>
</dbReference>
<dbReference type="GO" id="GO:0009977">
    <property type="term" value="F:proton motive force dependent protein transmembrane transporter activity"/>
    <property type="evidence" value="ECO:0007669"/>
    <property type="project" value="TreeGrafter"/>
</dbReference>